<dbReference type="GO" id="GO:0005829">
    <property type="term" value="C:cytosol"/>
    <property type="evidence" value="ECO:0007669"/>
    <property type="project" value="TreeGrafter"/>
</dbReference>
<keyword evidence="4 10" id="KW-0547">Nucleotide-binding</keyword>
<dbReference type="InterPro" id="IPR014729">
    <property type="entry name" value="Rossmann-like_a/b/a_fold"/>
</dbReference>
<dbReference type="EC" id="6.1.1.2" evidence="2 9"/>
<gene>
    <name evidence="11" type="primary">trpS</name>
    <name evidence="11" type="ORF">KC729_05795</name>
</gene>
<dbReference type="InterPro" id="IPR002305">
    <property type="entry name" value="aa-tRNA-synth_Ic"/>
</dbReference>
<dbReference type="PANTHER" id="PTHR43766">
    <property type="entry name" value="TRYPTOPHAN--TRNA LIGASE, MITOCHONDRIAL"/>
    <property type="match status" value="1"/>
</dbReference>
<evidence type="ECO:0000256" key="5">
    <source>
        <dbReference type="ARBA" id="ARBA00022840"/>
    </source>
</evidence>
<evidence type="ECO:0000256" key="2">
    <source>
        <dbReference type="ARBA" id="ARBA00013161"/>
    </source>
</evidence>
<keyword evidence="3 10" id="KW-0436">Ligase</keyword>
<keyword evidence="6 10" id="KW-0648">Protein biosynthesis</keyword>
<dbReference type="Proteomes" id="UP000697710">
    <property type="component" value="Unassembled WGS sequence"/>
</dbReference>
<dbReference type="GO" id="GO:0005524">
    <property type="term" value="F:ATP binding"/>
    <property type="evidence" value="ECO:0007669"/>
    <property type="project" value="UniProtKB-KW"/>
</dbReference>
<evidence type="ECO:0000256" key="4">
    <source>
        <dbReference type="ARBA" id="ARBA00022741"/>
    </source>
</evidence>
<reference evidence="11" key="2">
    <citation type="journal article" date="2021" name="Microbiome">
        <title>Successional dynamics and alternative stable states in a saline activated sludge microbial community over 9 years.</title>
        <authorList>
            <person name="Wang Y."/>
            <person name="Ye J."/>
            <person name="Ju F."/>
            <person name="Liu L."/>
            <person name="Boyd J.A."/>
            <person name="Deng Y."/>
            <person name="Parks D.H."/>
            <person name="Jiang X."/>
            <person name="Yin X."/>
            <person name="Woodcroft B.J."/>
            <person name="Tyson G.W."/>
            <person name="Hugenholtz P."/>
            <person name="Polz M.F."/>
            <person name="Zhang T."/>
        </authorList>
    </citation>
    <scope>NUCLEOTIDE SEQUENCE</scope>
    <source>
        <strain evidence="11">HKST-UBA01</strain>
    </source>
</reference>
<dbReference type="EMBL" id="JAGQHR010000121">
    <property type="protein sequence ID" value="MCA9727178.1"/>
    <property type="molecule type" value="Genomic_DNA"/>
</dbReference>
<dbReference type="GO" id="GO:0004830">
    <property type="term" value="F:tryptophan-tRNA ligase activity"/>
    <property type="evidence" value="ECO:0007669"/>
    <property type="project" value="UniProtKB-UniRule"/>
</dbReference>
<dbReference type="Gene3D" id="1.10.240.10">
    <property type="entry name" value="Tyrosyl-Transfer RNA Synthetase"/>
    <property type="match status" value="1"/>
</dbReference>
<dbReference type="SUPFAM" id="SSF52374">
    <property type="entry name" value="Nucleotidylyl transferase"/>
    <property type="match status" value="1"/>
</dbReference>
<evidence type="ECO:0000256" key="10">
    <source>
        <dbReference type="RuleBase" id="RU363036"/>
    </source>
</evidence>
<keyword evidence="7 10" id="KW-0030">Aminoacyl-tRNA synthetase</keyword>
<evidence type="ECO:0000313" key="12">
    <source>
        <dbReference type="Proteomes" id="UP000697710"/>
    </source>
</evidence>
<dbReference type="AlphaFoldDB" id="A0A956LXK4"/>
<dbReference type="PANTHER" id="PTHR43766:SF1">
    <property type="entry name" value="TRYPTOPHAN--TRNA LIGASE, MITOCHONDRIAL"/>
    <property type="match status" value="1"/>
</dbReference>
<comment type="catalytic activity">
    <reaction evidence="8">
        <text>tRNA(Trp) + L-tryptophan + ATP = L-tryptophyl-tRNA(Trp) + AMP + diphosphate + H(+)</text>
        <dbReference type="Rhea" id="RHEA:24080"/>
        <dbReference type="Rhea" id="RHEA-COMP:9671"/>
        <dbReference type="Rhea" id="RHEA-COMP:9705"/>
        <dbReference type="ChEBI" id="CHEBI:15378"/>
        <dbReference type="ChEBI" id="CHEBI:30616"/>
        <dbReference type="ChEBI" id="CHEBI:33019"/>
        <dbReference type="ChEBI" id="CHEBI:57912"/>
        <dbReference type="ChEBI" id="CHEBI:78442"/>
        <dbReference type="ChEBI" id="CHEBI:78535"/>
        <dbReference type="ChEBI" id="CHEBI:456215"/>
        <dbReference type="EC" id="6.1.1.2"/>
    </reaction>
</comment>
<dbReference type="Gene3D" id="3.40.50.620">
    <property type="entry name" value="HUPs"/>
    <property type="match status" value="1"/>
</dbReference>
<sequence>MRILSGVKPTGRPHLGNYFGAIQQFVDLQHRGEGYFFVADLHALDEIRDREKLLGLSNGVALDYLAFGLDPKRAVVFRQSDVPEVSELQWILGTVTPFALLQRGHAYKDALAKSENVDFGLFAYPVLMAADILLYLADGVPVGKDQTQHIEFTRDIATKFNQTYCPDFDPHTGLGGVLKLPDGIYLENTAVVPGTDGEKMSKSYGNTIEPFADDKTLKKQVMRIVTDSTPLEAPKNPDTCNVYALLKLFCEPAELAGVREQYLAGGVGYGHFKTLLLDKIHEKFDGMREVRLRLEKDPAALEDILADGARRARETGGELLAAVKRACGVSR</sequence>
<accession>A0A956LXK4</accession>
<dbReference type="PRINTS" id="PR01039">
    <property type="entry name" value="TRNASYNTHTRP"/>
</dbReference>
<evidence type="ECO:0000256" key="3">
    <source>
        <dbReference type="ARBA" id="ARBA00022598"/>
    </source>
</evidence>
<evidence type="ECO:0000256" key="9">
    <source>
        <dbReference type="NCBIfam" id="TIGR00233"/>
    </source>
</evidence>
<evidence type="ECO:0000256" key="1">
    <source>
        <dbReference type="ARBA" id="ARBA00005594"/>
    </source>
</evidence>
<dbReference type="FunFam" id="1.10.240.10:FF:000005">
    <property type="entry name" value="Tryptophan--tRNA ligase"/>
    <property type="match status" value="1"/>
</dbReference>
<evidence type="ECO:0000256" key="6">
    <source>
        <dbReference type="ARBA" id="ARBA00022917"/>
    </source>
</evidence>
<dbReference type="InterPro" id="IPR050203">
    <property type="entry name" value="Trp-tRNA_synthetase"/>
</dbReference>
<reference evidence="11" key="1">
    <citation type="submission" date="2020-04" db="EMBL/GenBank/DDBJ databases">
        <authorList>
            <person name="Zhang T."/>
        </authorList>
    </citation>
    <scope>NUCLEOTIDE SEQUENCE</scope>
    <source>
        <strain evidence="11">HKST-UBA01</strain>
    </source>
</reference>
<comment type="caution">
    <text evidence="11">The sequence shown here is derived from an EMBL/GenBank/DDBJ whole genome shotgun (WGS) entry which is preliminary data.</text>
</comment>
<dbReference type="PROSITE" id="PS00178">
    <property type="entry name" value="AA_TRNA_LIGASE_I"/>
    <property type="match status" value="1"/>
</dbReference>
<evidence type="ECO:0000256" key="7">
    <source>
        <dbReference type="ARBA" id="ARBA00023146"/>
    </source>
</evidence>
<evidence type="ECO:0000256" key="8">
    <source>
        <dbReference type="ARBA" id="ARBA00049929"/>
    </source>
</evidence>
<proteinExistence type="inferred from homology"/>
<organism evidence="11 12">
    <name type="scientific">Eiseniibacteriota bacterium</name>
    <dbReference type="NCBI Taxonomy" id="2212470"/>
    <lineage>
        <taxon>Bacteria</taxon>
        <taxon>Candidatus Eiseniibacteriota</taxon>
    </lineage>
</organism>
<dbReference type="InterPro" id="IPR002306">
    <property type="entry name" value="Trp-tRNA-ligase"/>
</dbReference>
<name>A0A956LXK4_UNCEI</name>
<protein>
    <recommendedName>
        <fullName evidence="2 9">Tryptophan--tRNA ligase</fullName>
        <ecNumber evidence="2 9">6.1.1.2</ecNumber>
    </recommendedName>
</protein>
<keyword evidence="5 10" id="KW-0067">ATP-binding</keyword>
<evidence type="ECO:0000313" key="11">
    <source>
        <dbReference type="EMBL" id="MCA9727178.1"/>
    </source>
</evidence>
<dbReference type="InterPro" id="IPR001412">
    <property type="entry name" value="aa-tRNA-synth_I_CS"/>
</dbReference>
<dbReference type="Pfam" id="PF00579">
    <property type="entry name" value="tRNA-synt_1b"/>
    <property type="match status" value="1"/>
</dbReference>
<comment type="similarity">
    <text evidence="1 10">Belongs to the class-I aminoacyl-tRNA synthetase family.</text>
</comment>
<dbReference type="NCBIfam" id="TIGR00233">
    <property type="entry name" value="trpS"/>
    <property type="match status" value="1"/>
</dbReference>
<dbReference type="CDD" id="cd00806">
    <property type="entry name" value="TrpRS_core"/>
    <property type="match status" value="1"/>
</dbReference>
<dbReference type="GO" id="GO:0006436">
    <property type="term" value="P:tryptophanyl-tRNA aminoacylation"/>
    <property type="evidence" value="ECO:0007669"/>
    <property type="project" value="UniProtKB-UniRule"/>
</dbReference>